<dbReference type="EMBL" id="DS235845">
    <property type="protein sequence ID" value="EEB18368.1"/>
    <property type="molecule type" value="Genomic_DNA"/>
</dbReference>
<dbReference type="InParanoid" id="E0VYB2"/>
<proteinExistence type="predicted"/>
<reference evidence="2" key="3">
    <citation type="submission" date="2020-05" db="UniProtKB">
        <authorList>
            <consortium name="EnsemblMetazoa"/>
        </authorList>
    </citation>
    <scope>IDENTIFICATION</scope>
    <source>
        <strain evidence="2">USDA</strain>
    </source>
</reference>
<name>E0VYB2_PEDHC</name>
<accession>E0VYB2</accession>
<dbReference type="KEGG" id="phu:Phum_PHUM512410"/>
<dbReference type="EMBL" id="AAZO01006232">
    <property type="status" value="NOT_ANNOTATED_CDS"/>
    <property type="molecule type" value="Genomic_DNA"/>
</dbReference>
<evidence type="ECO:0000313" key="3">
    <source>
        <dbReference type="Proteomes" id="UP000009046"/>
    </source>
</evidence>
<dbReference type="Proteomes" id="UP000009046">
    <property type="component" value="Unassembled WGS sequence"/>
</dbReference>
<keyword evidence="3" id="KW-1185">Reference proteome</keyword>
<sequence>MHKVCLYISPAPNPKPGNFVRENNDKNIIETENVLPWWMKDRNSSNNKAIYCKRQNKIVVGLPLNNDENFKNVKKSFSSTTFKDPEHKKSELFLKKTG</sequence>
<evidence type="ECO:0000313" key="2">
    <source>
        <dbReference type="EnsemblMetazoa" id="PHUM512410-PA"/>
    </source>
</evidence>
<dbReference type="CTD" id="8233090"/>
<reference evidence="1" key="1">
    <citation type="submission" date="2007-04" db="EMBL/GenBank/DDBJ databases">
        <title>Annotation of Pediculus humanus corporis strain USDA.</title>
        <authorList>
            <person name="Kirkness E."/>
            <person name="Hannick L."/>
            <person name="Hass B."/>
            <person name="Bruggner R."/>
            <person name="Lawson D."/>
            <person name="Bidwell S."/>
            <person name="Joardar V."/>
            <person name="Caler E."/>
            <person name="Walenz B."/>
            <person name="Inman J."/>
            <person name="Schobel S."/>
            <person name="Galinsky K."/>
            <person name="Amedeo P."/>
            <person name="Strausberg R."/>
        </authorList>
    </citation>
    <scope>NUCLEOTIDE SEQUENCE</scope>
    <source>
        <strain evidence="1">USDA</strain>
    </source>
</reference>
<protein>
    <submittedName>
        <fullName evidence="1 2">Uncharacterized protein</fullName>
    </submittedName>
</protein>
<dbReference type="RefSeq" id="XP_002431106.1">
    <property type="nucleotide sequence ID" value="XM_002431061.1"/>
</dbReference>
<dbReference type="AlphaFoldDB" id="E0VYB2"/>
<reference evidence="1" key="2">
    <citation type="submission" date="2007-04" db="EMBL/GenBank/DDBJ databases">
        <title>The genome of the human body louse.</title>
        <authorList>
            <consortium name="The Human Body Louse Genome Consortium"/>
            <person name="Kirkness E."/>
            <person name="Walenz B."/>
            <person name="Hass B."/>
            <person name="Bruggner R."/>
            <person name="Strausberg R."/>
        </authorList>
    </citation>
    <scope>NUCLEOTIDE SEQUENCE</scope>
    <source>
        <strain evidence="1">USDA</strain>
    </source>
</reference>
<organism>
    <name type="scientific">Pediculus humanus subsp. corporis</name>
    <name type="common">Body louse</name>
    <dbReference type="NCBI Taxonomy" id="121224"/>
    <lineage>
        <taxon>Eukaryota</taxon>
        <taxon>Metazoa</taxon>
        <taxon>Ecdysozoa</taxon>
        <taxon>Arthropoda</taxon>
        <taxon>Hexapoda</taxon>
        <taxon>Insecta</taxon>
        <taxon>Pterygota</taxon>
        <taxon>Neoptera</taxon>
        <taxon>Paraneoptera</taxon>
        <taxon>Psocodea</taxon>
        <taxon>Troctomorpha</taxon>
        <taxon>Phthiraptera</taxon>
        <taxon>Anoplura</taxon>
        <taxon>Pediculidae</taxon>
        <taxon>Pediculus</taxon>
    </lineage>
</organism>
<dbReference type="EnsemblMetazoa" id="PHUM512410-RA">
    <property type="protein sequence ID" value="PHUM512410-PA"/>
    <property type="gene ID" value="PHUM512410"/>
</dbReference>
<evidence type="ECO:0000313" key="1">
    <source>
        <dbReference type="EMBL" id="EEB18368.1"/>
    </source>
</evidence>
<dbReference type="GeneID" id="8233090"/>
<gene>
    <name evidence="2" type="primary">8233090</name>
    <name evidence="1" type="ORF">Phum_PHUM512410</name>
</gene>
<dbReference type="VEuPathDB" id="VectorBase:PHUM512410"/>
<dbReference type="HOGENOM" id="CLU_2336101_0_0_1"/>